<keyword evidence="1" id="KW-1133">Transmembrane helix</keyword>
<feature type="transmembrane region" description="Helical" evidence="1">
    <location>
        <begin position="84"/>
        <end position="111"/>
    </location>
</feature>
<evidence type="ECO:0000313" key="3">
    <source>
        <dbReference type="Proteomes" id="UP000518300"/>
    </source>
</evidence>
<gene>
    <name evidence="2" type="ORF">HG543_40735</name>
</gene>
<keyword evidence="1" id="KW-0472">Membrane</keyword>
<evidence type="ECO:0000256" key="1">
    <source>
        <dbReference type="SAM" id="Phobius"/>
    </source>
</evidence>
<organism evidence="2 3">
    <name type="scientific">Pyxidicoccus fallax</name>
    <dbReference type="NCBI Taxonomy" id="394095"/>
    <lineage>
        <taxon>Bacteria</taxon>
        <taxon>Pseudomonadati</taxon>
        <taxon>Myxococcota</taxon>
        <taxon>Myxococcia</taxon>
        <taxon>Myxococcales</taxon>
        <taxon>Cystobacterineae</taxon>
        <taxon>Myxococcaceae</taxon>
        <taxon>Pyxidicoccus</taxon>
    </lineage>
</organism>
<reference evidence="2 3" key="1">
    <citation type="submission" date="2020-04" db="EMBL/GenBank/DDBJ databases">
        <title>Draft genome of Pyxidicoccus fallax type strain.</title>
        <authorList>
            <person name="Whitworth D.E."/>
        </authorList>
    </citation>
    <scope>NUCLEOTIDE SEQUENCE [LARGE SCALE GENOMIC DNA]</scope>
    <source>
        <strain evidence="2 3">DSM 14698</strain>
    </source>
</reference>
<keyword evidence="3" id="KW-1185">Reference proteome</keyword>
<dbReference type="AlphaFoldDB" id="A0A848LUH6"/>
<evidence type="ECO:0000313" key="2">
    <source>
        <dbReference type="EMBL" id="NMO21133.1"/>
    </source>
</evidence>
<protein>
    <recommendedName>
        <fullName evidence="4">Transmembrane protein</fullName>
    </recommendedName>
</protein>
<sequence length="113" mass="11421">MKARLKAGLGVALRSLLVGGGTLGGSLVLSGLWLMVGLLIAGKATGARAGIGMMVTLVLTAATFLAGIAVVYRGMGRVFTVQKARLLGTGVYAVIALAVLATLGFMTVVAFNR</sequence>
<feature type="transmembrane region" description="Helical" evidence="1">
    <location>
        <begin position="12"/>
        <end position="41"/>
    </location>
</feature>
<proteinExistence type="predicted"/>
<keyword evidence="1" id="KW-0812">Transmembrane</keyword>
<dbReference type="EMBL" id="JABBJJ010000298">
    <property type="protein sequence ID" value="NMO21133.1"/>
    <property type="molecule type" value="Genomic_DNA"/>
</dbReference>
<accession>A0A848LUH6</accession>
<name>A0A848LUH6_9BACT</name>
<dbReference type="RefSeq" id="WP_169350331.1">
    <property type="nucleotide sequence ID" value="NZ_JABBJJ010000298.1"/>
</dbReference>
<evidence type="ECO:0008006" key="4">
    <source>
        <dbReference type="Google" id="ProtNLM"/>
    </source>
</evidence>
<feature type="transmembrane region" description="Helical" evidence="1">
    <location>
        <begin position="47"/>
        <end position="72"/>
    </location>
</feature>
<dbReference type="Proteomes" id="UP000518300">
    <property type="component" value="Unassembled WGS sequence"/>
</dbReference>
<comment type="caution">
    <text evidence="2">The sequence shown here is derived from an EMBL/GenBank/DDBJ whole genome shotgun (WGS) entry which is preliminary data.</text>
</comment>